<feature type="compositionally biased region" description="Acidic residues" evidence="1">
    <location>
        <begin position="174"/>
        <end position="185"/>
    </location>
</feature>
<reference evidence="3" key="1">
    <citation type="journal article" date="2019" name="Int. J. Syst. Evol. Microbiol.">
        <title>The Global Catalogue of Microorganisms (GCM) 10K type strain sequencing project: providing services to taxonomists for standard genome sequencing and annotation.</title>
        <authorList>
            <consortium name="The Broad Institute Genomics Platform"/>
            <consortium name="The Broad Institute Genome Sequencing Center for Infectious Disease"/>
            <person name="Wu L."/>
            <person name="Ma J."/>
        </authorList>
    </citation>
    <scope>NUCLEOTIDE SEQUENCE [LARGE SCALE GENOMIC DNA]</scope>
    <source>
        <strain evidence="3">CGMCC 1.6774</strain>
    </source>
</reference>
<comment type="caution">
    <text evidence="2">The sequence shown here is derived from an EMBL/GenBank/DDBJ whole genome shotgun (WGS) entry which is preliminary data.</text>
</comment>
<organism evidence="2 3">
    <name type="scientific">Rhodoplanes azumiensis</name>
    <dbReference type="NCBI Taxonomy" id="1897628"/>
    <lineage>
        <taxon>Bacteria</taxon>
        <taxon>Pseudomonadati</taxon>
        <taxon>Pseudomonadota</taxon>
        <taxon>Alphaproteobacteria</taxon>
        <taxon>Hyphomicrobiales</taxon>
        <taxon>Nitrobacteraceae</taxon>
        <taxon>Rhodoplanes</taxon>
    </lineage>
</organism>
<name>A0ABW5AK62_9BRAD</name>
<evidence type="ECO:0000313" key="2">
    <source>
        <dbReference type="EMBL" id="MFD2183328.1"/>
    </source>
</evidence>
<evidence type="ECO:0000256" key="1">
    <source>
        <dbReference type="SAM" id="MobiDB-lite"/>
    </source>
</evidence>
<proteinExistence type="predicted"/>
<evidence type="ECO:0000313" key="3">
    <source>
        <dbReference type="Proteomes" id="UP001597314"/>
    </source>
</evidence>
<protein>
    <submittedName>
        <fullName evidence="2">Uncharacterized protein</fullName>
    </submittedName>
</protein>
<accession>A0ABW5AK62</accession>
<keyword evidence="3" id="KW-1185">Reference proteome</keyword>
<dbReference type="EMBL" id="JBHUIW010000016">
    <property type="protein sequence ID" value="MFD2183328.1"/>
    <property type="molecule type" value="Genomic_DNA"/>
</dbReference>
<dbReference type="RefSeq" id="WP_378478486.1">
    <property type="nucleotide sequence ID" value="NZ_JBHUIW010000016.1"/>
</dbReference>
<dbReference type="Proteomes" id="UP001597314">
    <property type="component" value="Unassembled WGS sequence"/>
</dbReference>
<gene>
    <name evidence="2" type="ORF">ACFSOX_14310</name>
</gene>
<sequence length="185" mass="19646">MTEVRHLAGRRLPIARASLAEARRLDAMLPDYRQLAAARGTVDDLRTATLTAEAATEALVGFLDHLGVEASDRTALWLDAVVGMLTGLDAGALLGMGESVATSPAALAIALNTLLRTETRRPPPAAILAACRDAEARLDKLDAELLKLDLLRDDVDSIRDQFDPDAPPLPPAEDGFDDTIDEAAA</sequence>
<feature type="region of interest" description="Disordered" evidence="1">
    <location>
        <begin position="159"/>
        <end position="185"/>
    </location>
</feature>